<dbReference type="AlphaFoldDB" id="A0AAJ7DXJ5"/>
<proteinExistence type="inferred from homology"/>
<keyword evidence="3 5" id="KW-0489">Methyltransferase</keyword>
<dbReference type="GO" id="GO:0032259">
    <property type="term" value="P:methylation"/>
    <property type="evidence" value="ECO:0007669"/>
    <property type="project" value="UniProtKB-KW"/>
</dbReference>
<dbReference type="PANTHER" id="PTHR13200">
    <property type="entry name" value="EEF1A LYSINE METHYLTRANSFERASE 1"/>
    <property type="match status" value="1"/>
</dbReference>
<sequence length="216" mass="24815">MSESDDDIPRLNSATLAALNEFYQEKEERENKLKHAIEQSENKNCDIIFEEDWQLSQFWYDEKTILSLTRGAVKSTLNDGKIALISCPTLYKRLSNISEGRQVKLFEFDKRFSVFGSDFILYDYNLPQNIPNDLIGFFDLVICDPPFLSEECLTKVAVTVKLLAKNNIVLCTGAVMNDMAGKLLNVKKCNYAPHHKNNLANEFCCYSNFCFDKYLT</sequence>
<keyword evidence="4 5" id="KW-0808">Transferase</keyword>
<dbReference type="KEGG" id="csol:105363975"/>
<evidence type="ECO:0000256" key="2">
    <source>
        <dbReference type="ARBA" id="ARBA00022490"/>
    </source>
</evidence>
<reference evidence="7" key="1">
    <citation type="submission" date="2025-08" db="UniProtKB">
        <authorList>
            <consortium name="RefSeq"/>
        </authorList>
    </citation>
    <scope>IDENTIFICATION</scope>
</reference>
<evidence type="ECO:0000256" key="1">
    <source>
        <dbReference type="ARBA" id="ARBA00004496"/>
    </source>
</evidence>
<comment type="function">
    <text evidence="5">S-adenosyl-L-methionine-dependent protein-lysine N-methyltransferase that methylates elongation factor 1-alpha.</text>
</comment>
<comment type="subcellular location">
    <subcellularLocation>
        <location evidence="1 5">Cytoplasm</location>
    </subcellularLocation>
</comment>
<evidence type="ECO:0000256" key="5">
    <source>
        <dbReference type="HAMAP-Rule" id="MF_03187"/>
    </source>
</evidence>
<dbReference type="InterPro" id="IPR019369">
    <property type="entry name" value="Efm5/EEF1AKMT1"/>
</dbReference>
<dbReference type="GO" id="GO:0003676">
    <property type="term" value="F:nucleic acid binding"/>
    <property type="evidence" value="ECO:0007669"/>
    <property type="project" value="InterPro"/>
</dbReference>
<dbReference type="InterPro" id="IPR002052">
    <property type="entry name" value="DNA_methylase_N6_adenine_CS"/>
</dbReference>
<name>A0AAJ7DXJ5_9HYME</name>
<dbReference type="InterPro" id="IPR041370">
    <property type="entry name" value="Mlase_EEF1AKMT1/ZCCHC4"/>
</dbReference>
<dbReference type="PANTHER" id="PTHR13200:SF0">
    <property type="entry name" value="EEF1A LYSINE METHYLTRANSFERASE 1"/>
    <property type="match status" value="1"/>
</dbReference>
<evidence type="ECO:0000256" key="3">
    <source>
        <dbReference type="ARBA" id="ARBA00022603"/>
    </source>
</evidence>
<protein>
    <recommendedName>
        <fullName evidence="5">Protein-lysine N-methyltransferase LOC105363975</fullName>
        <ecNumber evidence="5">2.1.1.-</ecNumber>
    </recommendedName>
</protein>
<dbReference type="Pfam" id="PF10237">
    <property type="entry name" value="N6-adenineMlase"/>
    <property type="match status" value="1"/>
</dbReference>
<dbReference type="EC" id="2.1.1.-" evidence="5"/>
<dbReference type="RefSeq" id="XP_011500102.1">
    <property type="nucleotide sequence ID" value="XM_011501800.1"/>
</dbReference>
<comment type="similarity">
    <text evidence="5">Belongs to the class I-like SAM-binding methyltransferase superfamily. EFM5 family.</text>
</comment>
<organism evidence="6 7">
    <name type="scientific">Ceratosolen solmsi marchali</name>
    <dbReference type="NCBI Taxonomy" id="326594"/>
    <lineage>
        <taxon>Eukaryota</taxon>
        <taxon>Metazoa</taxon>
        <taxon>Ecdysozoa</taxon>
        <taxon>Arthropoda</taxon>
        <taxon>Hexapoda</taxon>
        <taxon>Insecta</taxon>
        <taxon>Pterygota</taxon>
        <taxon>Neoptera</taxon>
        <taxon>Endopterygota</taxon>
        <taxon>Hymenoptera</taxon>
        <taxon>Apocrita</taxon>
        <taxon>Proctotrupomorpha</taxon>
        <taxon>Chalcidoidea</taxon>
        <taxon>Agaonidae</taxon>
        <taxon>Agaoninae</taxon>
        <taxon>Ceratosolen</taxon>
    </lineage>
</organism>
<gene>
    <name evidence="7" type="primary">LOC105363975</name>
</gene>
<dbReference type="GeneID" id="105363975"/>
<dbReference type="GO" id="GO:0016279">
    <property type="term" value="F:protein-lysine N-methyltransferase activity"/>
    <property type="evidence" value="ECO:0007669"/>
    <property type="project" value="UniProtKB-UniRule"/>
</dbReference>
<keyword evidence="6" id="KW-1185">Reference proteome</keyword>
<dbReference type="PROSITE" id="PS00092">
    <property type="entry name" value="N6_MTASE"/>
    <property type="match status" value="1"/>
</dbReference>
<keyword evidence="2 5" id="KW-0963">Cytoplasm</keyword>
<dbReference type="GO" id="GO:0005737">
    <property type="term" value="C:cytoplasm"/>
    <property type="evidence" value="ECO:0007669"/>
    <property type="project" value="UniProtKB-SubCell"/>
</dbReference>
<dbReference type="Proteomes" id="UP000695007">
    <property type="component" value="Unplaced"/>
</dbReference>
<accession>A0AAJ7DXJ5</accession>
<evidence type="ECO:0000313" key="7">
    <source>
        <dbReference type="RefSeq" id="XP_011500102.1"/>
    </source>
</evidence>
<dbReference type="HAMAP" id="MF_03187">
    <property type="entry name" value="Methyltr_EFM5"/>
    <property type="match status" value="1"/>
</dbReference>
<evidence type="ECO:0000313" key="6">
    <source>
        <dbReference type="Proteomes" id="UP000695007"/>
    </source>
</evidence>
<evidence type="ECO:0000256" key="4">
    <source>
        <dbReference type="ARBA" id="ARBA00022679"/>
    </source>
</evidence>